<proteinExistence type="predicted"/>
<feature type="compositionally biased region" description="Basic and acidic residues" evidence="1">
    <location>
        <begin position="24"/>
        <end position="43"/>
    </location>
</feature>
<evidence type="ECO:0000256" key="1">
    <source>
        <dbReference type="SAM" id="MobiDB-lite"/>
    </source>
</evidence>
<dbReference type="Proteomes" id="UP000075920">
    <property type="component" value="Unassembled WGS sequence"/>
</dbReference>
<sequence>MAHTFPPNKQMLPQMRLKRRDSRVRRSEAGALEGKYRNRGKQE</sequence>
<accession>A0A182WMY4</accession>
<evidence type="ECO:0000313" key="2">
    <source>
        <dbReference type="EnsemblMetazoa" id="AMIN014091-PA"/>
    </source>
</evidence>
<keyword evidence="3" id="KW-1185">Reference proteome</keyword>
<dbReference type="VEuPathDB" id="VectorBase:AMIN014091"/>
<dbReference type="AlphaFoldDB" id="A0A182WMY4"/>
<protein>
    <submittedName>
        <fullName evidence="2">Uncharacterized protein</fullName>
    </submittedName>
</protein>
<name>A0A182WMY4_9DIPT</name>
<dbReference type="EnsemblMetazoa" id="AMIN014091-RA">
    <property type="protein sequence ID" value="AMIN014091-PA"/>
    <property type="gene ID" value="AMIN014091"/>
</dbReference>
<feature type="region of interest" description="Disordered" evidence="1">
    <location>
        <begin position="1"/>
        <end position="43"/>
    </location>
</feature>
<evidence type="ECO:0000313" key="3">
    <source>
        <dbReference type="Proteomes" id="UP000075920"/>
    </source>
</evidence>
<organism evidence="2 3">
    <name type="scientific">Anopheles minimus</name>
    <dbReference type="NCBI Taxonomy" id="112268"/>
    <lineage>
        <taxon>Eukaryota</taxon>
        <taxon>Metazoa</taxon>
        <taxon>Ecdysozoa</taxon>
        <taxon>Arthropoda</taxon>
        <taxon>Hexapoda</taxon>
        <taxon>Insecta</taxon>
        <taxon>Pterygota</taxon>
        <taxon>Neoptera</taxon>
        <taxon>Endopterygota</taxon>
        <taxon>Diptera</taxon>
        <taxon>Nematocera</taxon>
        <taxon>Culicoidea</taxon>
        <taxon>Culicidae</taxon>
        <taxon>Anophelinae</taxon>
        <taxon>Anopheles</taxon>
    </lineage>
</organism>
<reference evidence="3" key="1">
    <citation type="submission" date="2013-03" db="EMBL/GenBank/DDBJ databases">
        <title>The Genome Sequence of Anopheles minimus MINIMUS1.</title>
        <authorList>
            <consortium name="The Broad Institute Genomics Platform"/>
            <person name="Neafsey D.E."/>
            <person name="Walton C."/>
            <person name="Walker B."/>
            <person name="Young S.K."/>
            <person name="Zeng Q."/>
            <person name="Gargeya S."/>
            <person name="Fitzgerald M."/>
            <person name="Haas B."/>
            <person name="Abouelleil A."/>
            <person name="Allen A.W."/>
            <person name="Alvarado L."/>
            <person name="Arachchi H.M."/>
            <person name="Berlin A.M."/>
            <person name="Chapman S.B."/>
            <person name="Gainer-Dewar J."/>
            <person name="Goldberg J."/>
            <person name="Griggs A."/>
            <person name="Gujja S."/>
            <person name="Hansen M."/>
            <person name="Howarth C."/>
            <person name="Imamovic A."/>
            <person name="Ireland A."/>
            <person name="Larimer J."/>
            <person name="McCowan C."/>
            <person name="Murphy C."/>
            <person name="Pearson M."/>
            <person name="Poon T.W."/>
            <person name="Priest M."/>
            <person name="Roberts A."/>
            <person name="Saif S."/>
            <person name="Shea T."/>
            <person name="Sisk P."/>
            <person name="Sykes S."/>
            <person name="Wortman J."/>
            <person name="Nusbaum C."/>
            <person name="Birren B."/>
        </authorList>
    </citation>
    <scope>NUCLEOTIDE SEQUENCE [LARGE SCALE GENOMIC DNA]</scope>
    <source>
        <strain evidence="3">MINIMUS1</strain>
    </source>
</reference>
<reference evidence="2" key="2">
    <citation type="submission" date="2020-05" db="UniProtKB">
        <authorList>
            <consortium name="EnsemblMetazoa"/>
        </authorList>
    </citation>
    <scope>IDENTIFICATION</scope>
    <source>
        <strain evidence="2">MINIMUS1</strain>
    </source>
</reference>